<keyword evidence="3" id="KW-1185">Reference proteome</keyword>
<evidence type="ECO:0000313" key="2">
    <source>
        <dbReference type="EMBL" id="MED6195900.1"/>
    </source>
</evidence>
<feature type="region of interest" description="Disordered" evidence="1">
    <location>
        <begin position="1"/>
        <end position="60"/>
    </location>
</feature>
<sequence length="115" mass="12847">MPFAAAPNSRPEEPPDIGRIDPTSLDVRFDAVEVRPFDVGGGETQDDEGSNGVEHDPHANSSCTLDEVMRIEFDTPEEAVCFYKRYSRGKGFSMRHGRKLKNKKGEVVRSTFLCN</sequence>
<accession>A0ABU6XCW8</accession>
<proteinExistence type="predicted"/>
<dbReference type="Proteomes" id="UP001341840">
    <property type="component" value="Unassembled WGS sequence"/>
</dbReference>
<comment type="caution">
    <text evidence="2">The sequence shown here is derived from an EMBL/GenBank/DDBJ whole genome shotgun (WGS) entry which is preliminary data.</text>
</comment>
<feature type="compositionally biased region" description="Basic and acidic residues" evidence="1">
    <location>
        <begin position="10"/>
        <end position="19"/>
    </location>
</feature>
<organism evidence="2 3">
    <name type="scientific">Stylosanthes scabra</name>
    <dbReference type="NCBI Taxonomy" id="79078"/>
    <lineage>
        <taxon>Eukaryota</taxon>
        <taxon>Viridiplantae</taxon>
        <taxon>Streptophyta</taxon>
        <taxon>Embryophyta</taxon>
        <taxon>Tracheophyta</taxon>
        <taxon>Spermatophyta</taxon>
        <taxon>Magnoliopsida</taxon>
        <taxon>eudicotyledons</taxon>
        <taxon>Gunneridae</taxon>
        <taxon>Pentapetalae</taxon>
        <taxon>rosids</taxon>
        <taxon>fabids</taxon>
        <taxon>Fabales</taxon>
        <taxon>Fabaceae</taxon>
        <taxon>Papilionoideae</taxon>
        <taxon>50 kb inversion clade</taxon>
        <taxon>dalbergioids sensu lato</taxon>
        <taxon>Dalbergieae</taxon>
        <taxon>Pterocarpus clade</taxon>
        <taxon>Stylosanthes</taxon>
    </lineage>
</organism>
<gene>
    <name evidence="2" type="ORF">PIB30_042225</name>
</gene>
<evidence type="ECO:0000313" key="3">
    <source>
        <dbReference type="Proteomes" id="UP001341840"/>
    </source>
</evidence>
<dbReference type="EMBL" id="JASCZI010211687">
    <property type="protein sequence ID" value="MED6195900.1"/>
    <property type="molecule type" value="Genomic_DNA"/>
</dbReference>
<evidence type="ECO:0008006" key="4">
    <source>
        <dbReference type="Google" id="ProtNLM"/>
    </source>
</evidence>
<reference evidence="2 3" key="1">
    <citation type="journal article" date="2023" name="Plants (Basel)">
        <title>Bridging the Gap: Combining Genomics and Transcriptomics Approaches to Understand Stylosanthes scabra, an Orphan Legume from the Brazilian Caatinga.</title>
        <authorList>
            <person name="Ferreira-Neto J.R.C."/>
            <person name="da Silva M.D."/>
            <person name="Binneck E."/>
            <person name="de Melo N.F."/>
            <person name="da Silva R.H."/>
            <person name="de Melo A.L.T.M."/>
            <person name="Pandolfi V."/>
            <person name="Bustamante F.O."/>
            <person name="Brasileiro-Vidal A.C."/>
            <person name="Benko-Iseppon A.M."/>
        </authorList>
    </citation>
    <scope>NUCLEOTIDE SEQUENCE [LARGE SCALE GENOMIC DNA]</scope>
    <source>
        <tissue evidence="2">Leaves</tissue>
    </source>
</reference>
<name>A0ABU6XCW8_9FABA</name>
<protein>
    <recommendedName>
        <fullName evidence="4">FAR1 domain-containing protein</fullName>
    </recommendedName>
</protein>
<evidence type="ECO:0000256" key="1">
    <source>
        <dbReference type="SAM" id="MobiDB-lite"/>
    </source>
</evidence>
<feature type="compositionally biased region" description="Basic and acidic residues" evidence="1">
    <location>
        <begin position="27"/>
        <end position="36"/>
    </location>
</feature>